<evidence type="ECO:0000256" key="6">
    <source>
        <dbReference type="ARBA" id="ARBA00023136"/>
    </source>
</evidence>
<comment type="catalytic activity">
    <reaction evidence="8">
        <text>fluoride(in) = fluoride(out)</text>
        <dbReference type="Rhea" id="RHEA:76159"/>
        <dbReference type="ChEBI" id="CHEBI:17051"/>
    </reaction>
    <physiologicalReaction direction="left-to-right" evidence="8">
        <dbReference type="Rhea" id="RHEA:76160"/>
    </physiologicalReaction>
</comment>
<accession>A0A9P8NUC2</accession>
<dbReference type="GO" id="GO:1903425">
    <property type="term" value="F:fluoride transmembrane transporter activity"/>
    <property type="evidence" value="ECO:0007669"/>
    <property type="project" value="TreeGrafter"/>
</dbReference>
<feature type="transmembrane region" description="Helical" evidence="9">
    <location>
        <begin position="306"/>
        <end position="330"/>
    </location>
</feature>
<evidence type="ECO:0000256" key="1">
    <source>
        <dbReference type="ARBA" id="ARBA00002598"/>
    </source>
</evidence>
<dbReference type="PANTHER" id="PTHR28259:SF1">
    <property type="entry name" value="FLUORIDE EXPORT PROTEIN 1-RELATED"/>
    <property type="match status" value="1"/>
</dbReference>
<dbReference type="InterPro" id="IPR003691">
    <property type="entry name" value="FluC"/>
</dbReference>
<evidence type="ECO:0000256" key="2">
    <source>
        <dbReference type="ARBA" id="ARBA00004651"/>
    </source>
</evidence>
<reference evidence="10" key="2">
    <citation type="submission" date="2021-01" db="EMBL/GenBank/DDBJ databases">
        <authorList>
            <person name="Schikora-Tamarit M.A."/>
        </authorList>
    </citation>
    <scope>NUCLEOTIDE SEQUENCE</scope>
    <source>
        <strain evidence="10">NCAIM Y.01608</strain>
    </source>
</reference>
<keyword evidence="5 9" id="KW-1133">Transmembrane helix</keyword>
<protein>
    <recommendedName>
        <fullName evidence="12">Fluoride ion transporter CrcB</fullName>
    </recommendedName>
</protein>
<comment type="similarity">
    <text evidence="7">Belongs to the fluoride channel Fluc/FEX (TC 1.A.43) family.</text>
</comment>
<keyword evidence="6 9" id="KW-0472">Membrane</keyword>
<dbReference type="Proteomes" id="UP000788993">
    <property type="component" value="Unassembled WGS sequence"/>
</dbReference>
<evidence type="ECO:0000256" key="7">
    <source>
        <dbReference type="ARBA" id="ARBA00035120"/>
    </source>
</evidence>
<evidence type="ECO:0000313" key="10">
    <source>
        <dbReference type="EMBL" id="KAH3659680.1"/>
    </source>
</evidence>
<organism evidence="10 11">
    <name type="scientific">Ogataea polymorpha</name>
    <dbReference type="NCBI Taxonomy" id="460523"/>
    <lineage>
        <taxon>Eukaryota</taxon>
        <taxon>Fungi</taxon>
        <taxon>Dikarya</taxon>
        <taxon>Ascomycota</taxon>
        <taxon>Saccharomycotina</taxon>
        <taxon>Pichiomycetes</taxon>
        <taxon>Pichiales</taxon>
        <taxon>Pichiaceae</taxon>
        <taxon>Ogataea</taxon>
    </lineage>
</organism>
<feature type="transmembrane region" description="Helical" evidence="9">
    <location>
        <begin position="81"/>
        <end position="103"/>
    </location>
</feature>
<dbReference type="EMBL" id="JAEUBD010001504">
    <property type="protein sequence ID" value="KAH3659680.1"/>
    <property type="molecule type" value="Genomic_DNA"/>
</dbReference>
<dbReference type="AlphaFoldDB" id="A0A9P8NUC2"/>
<feature type="transmembrane region" description="Helical" evidence="9">
    <location>
        <begin position="206"/>
        <end position="224"/>
    </location>
</feature>
<keyword evidence="11" id="KW-1185">Reference proteome</keyword>
<gene>
    <name evidence="10" type="ORF">OGATHE_005725</name>
</gene>
<evidence type="ECO:0000256" key="9">
    <source>
        <dbReference type="SAM" id="Phobius"/>
    </source>
</evidence>
<dbReference type="PANTHER" id="PTHR28259">
    <property type="entry name" value="FLUORIDE EXPORT PROTEIN 1-RELATED"/>
    <property type="match status" value="1"/>
</dbReference>
<name>A0A9P8NUC2_9ASCO</name>
<comment type="caution">
    <text evidence="10">The sequence shown here is derived from an EMBL/GenBank/DDBJ whole genome shotgun (WGS) entry which is preliminary data.</text>
</comment>
<comment type="function">
    <text evidence="1">Fluoride channel required for the rapid expulsion of cytoplasmic fluoride.</text>
</comment>
<feature type="transmembrane region" description="Helical" evidence="9">
    <location>
        <begin position="177"/>
        <end position="200"/>
    </location>
</feature>
<feature type="transmembrane region" description="Helical" evidence="9">
    <location>
        <begin position="275"/>
        <end position="294"/>
    </location>
</feature>
<evidence type="ECO:0000256" key="4">
    <source>
        <dbReference type="ARBA" id="ARBA00022692"/>
    </source>
</evidence>
<reference evidence="10" key="1">
    <citation type="journal article" date="2021" name="Open Biol.">
        <title>Shared evolutionary footprints suggest mitochondrial oxidative damage underlies multiple complex I losses in fungi.</title>
        <authorList>
            <person name="Schikora-Tamarit M.A."/>
            <person name="Marcet-Houben M."/>
            <person name="Nosek J."/>
            <person name="Gabaldon T."/>
        </authorList>
    </citation>
    <scope>NUCLEOTIDE SEQUENCE</scope>
    <source>
        <strain evidence="10">NCAIM Y.01608</strain>
    </source>
</reference>
<proteinExistence type="inferred from homology"/>
<sequence>MLWLDVHLELVFWSILGFMAREGLTKLTFYSNSYINPNYKLSGSCIWSNFTACLLIALVNQYDQGWQTLLAEEKTQTKKSLVIYTALTTGFIGSFSSFSALVMEILAKTLDILNVHNKLPNHGYGVMEFFSVIFTQMGVSMIGYHLGSDLASFLTRFGDSWGLGHRKFIKVVHNFELLTMVLGVIVWIANLVLCCTLHNHHFWKKSWSFGIVFAPFGCFGRYHLSKLNALSWFPIGTFITNVTASTLLAILYLLIHGQTSTGEPLVTDQLQLDVLVALGTGFCGAYSTLSTFVNEIVALRNEIRRAVYYTTSLVVSFLTMMLILGCYSWTKGISAN</sequence>
<evidence type="ECO:0000313" key="11">
    <source>
        <dbReference type="Proteomes" id="UP000788993"/>
    </source>
</evidence>
<keyword evidence="3" id="KW-1003">Cell membrane</keyword>
<dbReference type="Pfam" id="PF02537">
    <property type="entry name" value="CRCB"/>
    <property type="match status" value="1"/>
</dbReference>
<dbReference type="GO" id="GO:0005886">
    <property type="term" value="C:plasma membrane"/>
    <property type="evidence" value="ECO:0007669"/>
    <property type="project" value="UniProtKB-SubCell"/>
</dbReference>
<evidence type="ECO:0000256" key="5">
    <source>
        <dbReference type="ARBA" id="ARBA00022989"/>
    </source>
</evidence>
<evidence type="ECO:0000256" key="3">
    <source>
        <dbReference type="ARBA" id="ARBA00022475"/>
    </source>
</evidence>
<feature type="transmembrane region" description="Helical" evidence="9">
    <location>
        <begin position="123"/>
        <end position="146"/>
    </location>
</feature>
<feature type="transmembrane region" description="Helical" evidence="9">
    <location>
        <begin position="231"/>
        <end position="255"/>
    </location>
</feature>
<keyword evidence="4 9" id="KW-0812">Transmembrane</keyword>
<feature type="transmembrane region" description="Helical" evidence="9">
    <location>
        <begin position="41"/>
        <end position="60"/>
    </location>
</feature>
<comment type="subcellular location">
    <subcellularLocation>
        <location evidence="2">Cell membrane</location>
        <topology evidence="2">Multi-pass membrane protein</topology>
    </subcellularLocation>
</comment>
<evidence type="ECO:0000256" key="8">
    <source>
        <dbReference type="ARBA" id="ARBA00035585"/>
    </source>
</evidence>
<evidence type="ECO:0008006" key="12">
    <source>
        <dbReference type="Google" id="ProtNLM"/>
    </source>
</evidence>